<dbReference type="PIRSF" id="PIRSF005962">
    <property type="entry name" value="Pept_M20D_amidohydro"/>
    <property type="match status" value="1"/>
</dbReference>
<accession>A0ABW8SJ41</accession>
<evidence type="ECO:0000313" key="2">
    <source>
        <dbReference type="EMBL" id="MFL0196010.1"/>
    </source>
</evidence>
<dbReference type="InterPro" id="IPR017439">
    <property type="entry name" value="Amidohydrolase"/>
</dbReference>
<organism evidence="2 3">
    <name type="scientific">Candidatus Clostridium eludens</name>
    <dbReference type="NCBI Taxonomy" id="3381663"/>
    <lineage>
        <taxon>Bacteria</taxon>
        <taxon>Bacillati</taxon>
        <taxon>Bacillota</taxon>
        <taxon>Clostridia</taxon>
        <taxon>Eubacteriales</taxon>
        <taxon>Clostridiaceae</taxon>
        <taxon>Clostridium</taxon>
    </lineage>
</organism>
<dbReference type="RefSeq" id="WP_406792126.1">
    <property type="nucleotide sequence ID" value="NZ_JBJHZX010000014.1"/>
</dbReference>
<dbReference type="NCBIfam" id="TIGR01891">
    <property type="entry name" value="amidohydrolases"/>
    <property type="match status" value="1"/>
</dbReference>
<dbReference type="EMBL" id="JBJHZX010000014">
    <property type="protein sequence ID" value="MFL0196010.1"/>
    <property type="molecule type" value="Genomic_DNA"/>
</dbReference>
<dbReference type="SUPFAM" id="SSF53187">
    <property type="entry name" value="Zn-dependent exopeptidases"/>
    <property type="match status" value="1"/>
</dbReference>
<dbReference type="InterPro" id="IPR036264">
    <property type="entry name" value="Bact_exopeptidase_dim_dom"/>
</dbReference>
<dbReference type="Proteomes" id="UP001623660">
    <property type="component" value="Unassembled WGS sequence"/>
</dbReference>
<proteinExistence type="predicted"/>
<name>A0ABW8SJ41_9CLOT</name>
<evidence type="ECO:0000313" key="3">
    <source>
        <dbReference type="Proteomes" id="UP001623660"/>
    </source>
</evidence>
<dbReference type="PANTHER" id="PTHR11014:SF63">
    <property type="entry name" value="METALLOPEPTIDASE, PUTATIVE (AFU_ORTHOLOGUE AFUA_6G09600)-RELATED"/>
    <property type="match status" value="1"/>
</dbReference>
<comment type="caution">
    <text evidence="2">The sequence shown here is derived from an EMBL/GenBank/DDBJ whole genome shotgun (WGS) entry which is preliminary data.</text>
</comment>
<dbReference type="Pfam" id="PF01546">
    <property type="entry name" value="Peptidase_M20"/>
    <property type="match status" value="1"/>
</dbReference>
<dbReference type="CDD" id="cd03886">
    <property type="entry name" value="M20_Acy1"/>
    <property type="match status" value="1"/>
</dbReference>
<dbReference type="PANTHER" id="PTHR11014">
    <property type="entry name" value="PEPTIDASE M20 FAMILY MEMBER"/>
    <property type="match status" value="1"/>
</dbReference>
<dbReference type="SUPFAM" id="SSF55031">
    <property type="entry name" value="Bacterial exopeptidase dimerisation domain"/>
    <property type="match status" value="1"/>
</dbReference>
<dbReference type="Gene3D" id="3.40.630.10">
    <property type="entry name" value="Zn peptidases"/>
    <property type="match status" value="1"/>
</dbReference>
<evidence type="ECO:0000259" key="1">
    <source>
        <dbReference type="Pfam" id="PF07687"/>
    </source>
</evidence>
<sequence>MTKLEQKVEEIRDELIAIRRDLHQHPELGFEEYYTADKVANYLKDCGYEVTTGIGGTGVIGVMYGANEGPTFALRACLDALEVPEQTGVDYASEIPGHMHACGHDGNMTVTLGAAKILMQYKDVMNGNIKVIFQPSEENTDGAAKIVAAGGLKDPDVDVIITPHIWHDIPKGKLGLRPGPVMASSDLFTLKVNGVAGHGAWPHMSVDPLPVAAELILAIQKIVSREINPMIPACVSIGKMGYGTAANIVSKTVTMHGTVRTFDHDVRNFIQKRIEEITHGVTKSARATYSMDYVRVMPPLVNDPSFVEFSTDVLVNAFGREEVTANYAATMGCEEFSVYLDYVPGIFMLIGSQEPNEPVIEIHNPKFLFPEECLTIGVKALCEIALNYFKTEH</sequence>
<feature type="domain" description="Peptidase M20 dimerisation" evidence="1">
    <location>
        <begin position="188"/>
        <end position="277"/>
    </location>
</feature>
<protein>
    <submittedName>
        <fullName evidence="2">M20 family metallopeptidase</fullName>
    </submittedName>
</protein>
<dbReference type="Pfam" id="PF07687">
    <property type="entry name" value="M20_dimer"/>
    <property type="match status" value="1"/>
</dbReference>
<keyword evidence="3" id="KW-1185">Reference proteome</keyword>
<reference evidence="2 3" key="1">
    <citation type="submission" date="2024-11" db="EMBL/GenBank/DDBJ databases">
        <authorList>
            <person name="Heng Y.C."/>
            <person name="Lim A.C.H."/>
            <person name="Lee J.K.Y."/>
            <person name="Kittelmann S."/>
        </authorList>
    </citation>
    <scope>NUCLEOTIDE SEQUENCE [LARGE SCALE GENOMIC DNA]</scope>
    <source>
        <strain evidence="2 3">WILCCON 0269</strain>
    </source>
</reference>
<dbReference type="Gene3D" id="3.30.70.360">
    <property type="match status" value="1"/>
</dbReference>
<dbReference type="InterPro" id="IPR011650">
    <property type="entry name" value="Peptidase_M20_dimer"/>
</dbReference>
<gene>
    <name evidence="2" type="ORF">ACJDU8_10595</name>
</gene>
<dbReference type="InterPro" id="IPR002933">
    <property type="entry name" value="Peptidase_M20"/>
</dbReference>